<sequence>MNNQQISVVMCVKNREDEIERALRSVKNQNGILEIIVVDGNSTDRTVEIARKYTDKIYSDEGKGLGYARYLGAKKARGKYIAYVDSDTELPKENILINMVKEMEQNGWVAIHAQLIDPRPNKNLWEYCENIHWESRFNHPGERRYIGTIVCVVKREIVLKYRFDPFMKYAAEDTEFWHRVGKVHKFGVSKKVAYHYHRASLKSFVKQRVWYGKGNARAMVKHRAWKLLVAPFGIMAYGILQALKCKKCIKCIPYYLVWGFALLYGTIAGLFELLNE</sequence>
<evidence type="ECO:0000313" key="3">
    <source>
        <dbReference type="EMBL" id="ASJ08376.1"/>
    </source>
</evidence>
<proteinExistence type="predicted"/>
<dbReference type="Pfam" id="PF00535">
    <property type="entry name" value="Glycos_transf_2"/>
    <property type="match status" value="1"/>
</dbReference>
<dbReference type="SUPFAM" id="SSF53448">
    <property type="entry name" value="Nucleotide-diphospho-sugar transferases"/>
    <property type="match status" value="1"/>
</dbReference>
<dbReference type="Proteomes" id="UP000250125">
    <property type="component" value="Chromosome"/>
</dbReference>
<dbReference type="PANTHER" id="PTHR43630">
    <property type="entry name" value="POLY-BETA-1,6-N-ACETYL-D-GLUCOSAMINE SYNTHASE"/>
    <property type="match status" value="1"/>
</dbReference>
<keyword evidence="4" id="KW-1185">Reference proteome</keyword>
<gene>
    <name evidence="3" type="ORF">A3L11_03660</name>
</gene>
<feature type="transmembrane region" description="Helical" evidence="1">
    <location>
        <begin position="224"/>
        <end position="243"/>
    </location>
</feature>
<keyword evidence="1" id="KW-0472">Membrane</keyword>
<protein>
    <recommendedName>
        <fullName evidence="2">Glycosyltransferase 2-like domain-containing protein</fullName>
    </recommendedName>
</protein>
<dbReference type="AlphaFoldDB" id="A0A2Z2MRG7"/>
<dbReference type="GeneID" id="33317305"/>
<dbReference type="OrthoDB" id="46222at2157"/>
<organism evidence="3 4">
    <name type="scientific">Thermococcus siculi</name>
    <dbReference type="NCBI Taxonomy" id="72803"/>
    <lineage>
        <taxon>Archaea</taxon>
        <taxon>Methanobacteriati</taxon>
        <taxon>Methanobacteriota</taxon>
        <taxon>Thermococci</taxon>
        <taxon>Thermococcales</taxon>
        <taxon>Thermococcaceae</taxon>
        <taxon>Thermococcus</taxon>
    </lineage>
</organism>
<dbReference type="RefSeq" id="WP_088855615.1">
    <property type="nucleotide sequence ID" value="NZ_CP015103.1"/>
</dbReference>
<feature type="transmembrane region" description="Helical" evidence="1">
    <location>
        <begin position="255"/>
        <end position="274"/>
    </location>
</feature>
<dbReference type="Gene3D" id="3.90.550.10">
    <property type="entry name" value="Spore Coat Polysaccharide Biosynthesis Protein SpsA, Chain A"/>
    <property type="match status" value="1"/>
</dbReference>
<keyword evidence="1" id="KW-1133">Transmembrane helix</keyword>
<keyword evidence="1" id="KW-0812">Transmembrane</keyword>
<reference evidence="3 4" key="1">
    <citation type="submission" date="2016-04" db="EMBL/GenBank/DDBJ databases">
        <title>Complete genome sequence of Thermococcus siculi type strain RG-20.</title>
        <authorList>
            <person name="Oger P.M."/>
        </authorList>
    </citation>
    <scope>NUCLEOTIDE SEQUENCE [LARGE SCALE GENOMIC DNA]</scope>
    <source>
        <strain evidence="3 4">RG-20</strain>
    </source>
</reference>
<evidence type="ECO:0000313" key="4">
    <source>
        <dbReference type="Proteomes" id="UP000250125"/>
    </source>
</evidence>
<dbReference type="InterPro" id="IPR029044">
    <property type="entry name" value="Nucleotide-diphossugar_trans"/>
</dbReference>
<name>A0A2Z2MRG7_9EURY</name>
<dbReference type="EMBL" id="CP015103">
    <property type="protein sequence ID" value="ASJ08376.1"/>
    <property type="molecule type" value="Genomic_DNA"/>
</dbReference>
<dbReference type="PANTHER" id="PTHR43630:SF2">
    <property type="entry name" value="GLYCOSYLTRANSFERASE"/>
    <property type="match status" value="1"/>
</dbReference>
<feature type="domain" description="Glycosyltransferase 2-like" evidence="2">
    <location>
        <begin position="7"/>
        <end position="148"/>
    </location>
</feature>
<dbReference type="InterPro" id="IPR001173">
    <property type="entry name" value="Glyco_trans_2-like"/>
</dbReference>
<dbReference type="KEGG" id="tsl:A3L11_03660"/>
<accession>A0A2Z2MRG7</accession>
<evidence type="ECO:0000259" key="2">
    <source>
        <dbReference type="Pfam" id="PF00535"/>
    </source>
</evidence>
<evidence type="ECO:0000256" key="1">
    <source>
        <dbReference type="SAM" id="Phobius"/>
    </source>
</evidence>